<keyword evidence="4" id="KW-0349">Heme</keyword>
<dbReference type="GO" id="GO:0046872">
    <property type="term" value="F:metal ion binding"/>
    <property type="evidence" value="ECO:0007669"/>
    <property type="project" value="UniProtKB-KW"/>
</dbReference>
<comment type="subcellular location">
    <subcellularLocation>
        <location evidence="2">Cell envelope</location>
    </subcellularLocation>
</comment>
<reference evidence="11" key="1">
    <citation type="submission" date="2020-06" db="EMBL/GenBank/DDBJ databases">
        <title>Draft genomic sequecing of Geomonas sp. Red736.</title>
        <authorList>
            <person name="Itoh H."/>
            <person name="Xu Z.X."/>
            <person name="Ushijima N."/>
            <person name="Masuda Y."/>
            <person name="Shiratori Y."/>
            <person name="Senoo K."/>
        </authorList>
    </citation>
    <scope>NUCLEOTIDE SEQUENCE [LARGE SCALE GENOMIC DNA]</scope>
    <source>
        <strain evidence="11">Red736</strain>
    </source>
</reference>
<protein>
    <recommendedName>
        <fullName evidence="9">Tetrahaem cytochrome domain-containing protein</fullName>
    </recommendedName>
</protein>
<evidence type="ECO:0000256" key="2">
    <source>
        <dbReference type="ARBA" id="ARBA00004196"/>
    </source>
</evidence>
<evidence type="ECO:0000256" key="7">
    <source>
        <dbReference type="ARBA" id="ARBA00023004"/>
    </source>
</evidence>
<comment type="caution">
    <text evidence="10">The sequence shown here is derived from an EMBL/GenBank/DDBJ whole genome shotgun (WGS) entry which is preliminary data.</text>
</comment>
<dbReference type="RefSeq" id="WP_183348102.1">
    <property type="nucleotide sequence ID" value="NZ_BLXY01000004.1"/>
</dbReference>
<dbReference type="Pfam" id="PF14537">
    <property type="entry name" value="Cytochrom_c3_2"/>
    <property type="match status" value="1"/>
</dbReference>
<feature type="signal peptide" evidence="8">
    <location>
        <begin position="1"/>
        <end position="22"/>
    </location>
</feature>
<feature type="chain" id="PRO_5028334910" description="Tetrahaem cytochrome domain-containing protein" evidence="8">
    <location>
        <begin position="23"/>
        <end position="117"/>
    </location>
</feature>
<evidence type="ECO:0000256" key="6">
    <source>
        <dbReference type="ARBA" id="ARBA00022982"/>
    </source>
</evidence>
<dbReference type="EMBL" id="BLXY01000004">
    <property type="protein sequence ID" value="GFO64733.1"/>
    <property type="molecule type" value="Genomic_DNA"/>
</dbReference>
<proteinExistence type="predicted"/>
<keyword evidence="3" id="KW-0813">Transport</keyword>
<evidence type="ECO:0000256" key="8">
    <source>
        <dbReference type="SAM" id="SignalP"/>
    </source>
</evidence>
<dbReference type="GO" id="GO:0030313">
    <property type="term" value="C:cell envelope"/>
    <property type="evidence" value="ECO:0007669"/>
    <property type="project" value="UniProtKB-SubCell"/>
</dbReference>
<keyword evidence="8" id="KW-0732">Signal</keyword>
<evidence type="ECO:0000256" key="1">
    <source>
        <dbReference type="ARBA" id="ARBA00001926"/>
    </source>
</evidence>
<sequence length="117" mass="12655">MGRKFFAALSLLVALGAGMSPAQREASAANIKGKHGSEGLGCADCHKTDKPTAAAGVEVCLECHEGYDKMAQRTKALHNNPHDSHLGRMACLKCHRVHASSEYLCIECHSDFEFKDK</sequence>
<dbReference type="InterPro" id="IPR036280">
    <property type="entry name" value="Multihaem_cyt_sf"/>
</dbReference>
<accession>A0A6V8MYX5</accession>
<dbReference type="InterPro" id="IPR012286">
    <property type="entry name" value="Tetrahaem_cytochrome"/>
</dbReference>
<organism evidence="10 11">
    <name type="scientific">Geomonas paludis</name>
    <dbReference type="NCBI Taxonomy" id="2740185"/>
    <lineage>
        <taxon>Bacteria</taxon>
        <taxon>Pseudomonadati</taxon>
        <taxon>Thermodesulfobacteriota</taxon>
        <taxon>Desulfuromonadia</taxon>
        <taxon>Geobacterales</taxon>
        <taxon>Geobacteraceae</taxon>
        <taxon>Geomonas</taxon>
    </lineage>
</organism>
<gene>
    <name evidence="10" type="ORF">GMPD_26520</name>
</gene>
<feature type="domain" description="Tetrahaem cytochrome" evidence="9">
    <location>
        <begin position="35"/>
        <end position="110"/>
    </location>
</feature>
<name>A0A6V8MYX5_9BACT</name>
<evidence type="ECO:0000313" key="11">
    <source>
        <dbReference type="Proteomes" id="UP000568888"/>
    </source>
</evidence>
<keyword evidence="7" id="KW-0408">Iron</keyword>
<dbReference type="AlphaFoldDB" id="A0A6V8MYX5"/>
<evidence type="ECO:0000259" key="9">
    <source>
        <dbReference type="Pfam" id="PF14537"/>
    </source>
</evidence>
<dbReference type="Gene3D" id="1.10.1130.10">
    <property type="entry name" value="Flavocytochrome C3, Chain A"/>
    <property type="match status" value="1"/>
</dbReference>
<dbReference type="SUPFAM" id="SSF48695">
    <property type="entry name" value="Multiheme cytochromes"/>
    <property type="match status" value="1"/>
</dbReference>
<keyword evidence="6" id="KW-0249">Electron transport</keyword>
<dbReference type="Proteomes" id="UP000568888">
    <property type="component" value="Unassembled WGS sequence"/>
</dbReference>
<evidence type="ECO:0000256" key="4">
    <source>
        <dbReference type="ARBA" id="ARBA00022617"/>
    </source>
</evidence>
<evidence type="ECO:0000256" key="5">
    <source>
        <dbReference type="ARBA" id="ARBA00022723"/>
    </source>
</evidence>
<evidence type="ECO:0000313" key="10">
    <source>
        <dbReference type="EMBL" id="GFO64733.1"/>
    </source>
</evidence>
<evidence type="ECO:0000256" key="3">
    <source>
        <dbReference type="ARBA" id="ARBA00022448"/>
    </source>
</evidence>
<keyword evidence="5" id="KW-0479">Metal-binding</keyword>
<comment type="cofactor">
    <cofactor evidence="1">
        <name>heme c</name>
        <dbReference type="ChEBI" id="CHEBI:61717"/>
    </cofactor>
</comment>